<feature type="transmembrane region" description="Helical" evidence="6">
    <location>
        <begin position="147"/>
        <end position="168"/>
    </location>
</feature>
<dbReference type="PANTHER" id="PTHR12770">
    <property type="entry name" value="RUS1 FAMILY PROTEIN C16ORF58"/>
    <property type="match status" value="1"/>
</dbReference>
<sequence length="414" mass="45858">MEPETSVIEEWNGSASSKLTKTATFTVAGATVRKSSLRFNHLSRRILDAFVPEGFPGSVTPDYVPFQIWDSLQGLSTYVRTMLSTQALLSAIGVGEKSATVIGATFQWFLRDLTGMLGGVLFTFYRGADLDSNAKMWRLAADLMNDLGMLMDLLSPLFPSAFVVIVCLGSISRSFTGVASGATRAALTQHFALQNNAADISAKEGSQETLATMIGMALGMLLAHITMGHSMAIWFCFLSLTVFHMAVRCLTLSTLNSERSSILLPHYIKTGQVLSPKEVSLMEHILPLWMSSWMTSRVENLGKRIPTVDLSHLASSYYNKGMYILLPRKSFVDVVMHRDSTAADVLQAFMHALVLAKLDDKNQSVHIQSQSWMDKNYQDFLLMLRSSGWRTERLLSPSIAWKANWSIDSSDKVE</sequence>
<organism evidence="9">
    <name type="scientific">Salvia splendens</name>
    <name type="common">Scarlet sage</name>
    <dbReference type="NCBI Taxonomy" id="180675"/>
    <lineage>
        <taxon>Eukaryota</taxon>
        <taxon>Viridiplantae</taxon>
        <taxon>Streptophyta</taxon>
        <taxon>Embryophyta</taxon>
        <taxon>Tracheophyta</taxon>
        <taxon>Spermatophyta</taxon>
        <taxon>Magnoliopsida</taxon>
        <taxon>eudicotyledons</taxon>
        <taxon>Gunneridae</taxon>
        <taxon>Pentapetalae</taxon>
        <taxon>asterids</taxon>
        <taxon>lamiids</taxon>
        <taxon>Lamiales</taxon>
        <taxon>Lamiaceae</taxon>
        <taxon>Nepetoideae</taxon>
        <taxon>Mentheae</taxon>
        <taxon>Salviinae</taxon>
        <taxon>Salvia</taxon>
        <taxon>Salvia subgen. Calosphace</taxon>
        <taxon>core Calosphace</taxon>
    </lineage>
</organism>
<keyword evidence="3 6" id="KW-0812">Transmembrane</keyword>
<proteinExistence type="inferred from homology"/>
<dbReference type="AlphaFoldDB" id="A0A8X8YGZ2"/>
<dbReference type="InterPro" id="IPR054549">
    <property type="entry name" value="UVB_sens_RUS_dom"/>
</dbReference>
<dbReference type="EMBL" id="PNBA02000003">
    <property type="protein sequence ID" value="KAG6429785.1"/>
    <property type="molecule type" value="Genomic_DNA"/>
</dbReference>
<evidence type="ECO:0000256" key="5">
    <source>
        <dbReference type="ARBA" id="ARBA00023136"/>
    </source>
</evidence>
<evidence type="ECO:0000256" key="3">
    <source>
        <dbReference type="ARBA" id="ARBA00022692"/>
    </source>
</evidence>
<comment type="subcellular location">
    <subcellularLocation>
        <location evidence="1">Membrane</location>
    </subcellularLocation>
</comment>
<evidence type="ECO:0000256" key="2">
    <source>
        <dbReference type="ARBA" id="ARBA00007558"/>
    </source>
</evidence>
<dbReference type="PANTHER" id="PTHR12770:SF31">
    <property type="entry name" value="RUS FAMILY MEMBER 1"/>
    <property type="match status" value="1"/>
</dbReference>
<reference evidence="9" key="2">
    <citation type="submission" date="2020-08" db="EMBL/GenBank/DDBJ databases">
        <title>Plant Genome Project.</title>
        <authorList>
            <person name="Zhang R.-G."/>
        </authorList>
    </citation>
    <scope>NUCLEOTIDE SEQUENCE</scope>
    <source>
        <strain evidence="9">Huo1</strain>
        <tissue evidence="9">Leaf</tissue>
    </source>
</reference>
<dbReference type="Proteomes" id="UP000298416">
    <property type="component" value="Unassembled WGS sequence"/>
</dbReference>
<evidence type="ECO:0000256" key="4">
    <source>
        <dbReference type="ARBA" id="ARBA00022989"/>
    </source>
</evidence>
<dbReference type="InterPro" id="IPR006968">
    <property type="entry name" value="RUS_fam"/>
</dbReference>
<name>A0A8X8YGZ2_SALSN</name>
<keyword evidence="10" id="KW-1185">Reference proteome</keyword>
<dbReference type="InterPro" id="IPR055412">
    <property type="entry name" value="UVB_sens_C"/>
</dbReference>
<evidence type="ECO:0000256" key="6">
    <source>
        <dbReference type="SAM" id="Phobius"/>
    </source>
</evidence>
<keyword evidence="4 6" id="KW-1133">Transmembrane helix</keyword>
<dbReference type="Pfam" id="PF24160">
    <property type="entry name" value="UVB_sens_C"/>
    <property type="match status" value="1"/>
</dbReference>
<comment type="similarity">
    <text evidence="2">Belongs to the RUS1 family.</text>
</comment>
<reference evidence="9" key="1">
    <citation type="submission" date="2018-01" db="EMBL/GenBank/DDBJ databases">
        <authorList>
            <person name="Mao J.F."/>
        </authorList>
    </citation>
    <scope>NUCLEOTIDE SEQUENCE</scope>
    <source>
        <strain evidence="9">Huo1</strain>
        <tissue evidence="9">Leaf</tissue>
    </source>
</reference>
<accession>A0A8X8YGZ2</accession>
<evidence type="ECO:0000259" key="7">
    <source>
        <dbReference type="Pfam" id="PF04884"/>
    </source>
</evidence>
<evidence type="ECO:0000313" key="9">
    <source>
        <dbReference type="EMBL" id="KAG6429785.1"/>
    </source>
</evidence>
<feature type="domain" description="Root UVB sensitive protein C-terminal" evidence="8">
    <location>
        <begin position="272"/>
        <end position="405"/>
    </location>
</feature>
<keyword evidence="5 6" id="KW-0472">Membrane</keyword>
<dbReference type="Pfam" id="PF04884">
    <property type="entry name" value="UVB_sens_prot"/>
    <property type="match status" value="1"/>
</dbReference>
<evidence type="ECO:0000313" key="10">
    <source>
        <dbReference type="Proteomes" id="UP000298416"/>
    </source>
</evidence>
<dbReference type="GO" id="GO:0016020">
    <property type="term" value="C:membrane"/>
    <property type="evidence" value="ECO:0007669"/>
    <property type="project" value="UniProtKB-SubCell"/>
</dbReference>
<gene>
    <name evidence="9" type="ORF">SASPL_107838</name>
</gene>
<protein>
    <recommendedName>
        <fullName evidence="11">Protein root UVB sensitive 3</fullName>
    </recommendedName>
</protein>
<evidence type="ECO:0008006" key="11">
    <source>
        <dbReference type="Google" id="ProtNLM"/>
    </source>
</evidence>
<evidence type="ECO:0000259" key="8">
    <source>
        <dbReference type="Pfam" id="PF24160"/>
    </source>
</evidence>
<feature type="transmembrane region" description="Helical" evidence="6">
    <location>
        <begin position="232"/>
        <end position="251"/>
    </location>
</feature>
<evidence type="ECO:0000256" key="1">
    <source>
        <dbReference type="ARBA" id="ARBA00004370"/>
    </source>
</evidence>
<comment type="caution">
    <text evidence="9">The sequence shown here is derived from an EMBL/GenBank/DDBJ whole genome shotgun (WGS) entry which is preliminary data.</text>
</comment>
<feature type="domain" description="Protein root UVB sensitive/RUS" evidence="7">
    <location>
        <begin position="40"/>
        <end position="270"/>
    </location>
</feature>